<feature type="chain" id="PRO_5043587255" description="Secreted protein" evidence="2">
    <location>
        <begin position="16"/>
        <end position="113"/>
    </location>
</feature>
<name>A0AAW1QG38_9CHLO</name>
<evidence type="ECO:0000256" key="2">
    <source>
        <dbReference type="SAM" id="SignalP"/>
    </source>
</evidence>
<comment type="caution">
    <text evidence="3">The sequence shown here is derived from an EMBL/GenBank/DDBJ whole genome shotgun (WGS) entry which is preliminary data.</text>
</comment>
<reference evidence="3 4" key="1">
    <citation type="journal article" date="2024" name="Nat. Commun.">
        <title>Phylogenomics reveals the evolutionary origins of lichenization in chlorophyte algae.</title>
        <authorList>
            <person name="Puginier C."/>
            <person name="Libourel C."/>
            <person name="Otte J."/>
            <person name="Skaloud P."/>
            <person name="Haon M."/>
            <person name="Grisel S."/>
            <person name="Petersen M."/>
            <person name="Berrin J.G."/>
            <person name="Delaux P.M."/>
            <person name="Dal Grande F."/>
            <person name="Keller J."/>
        </authorList>
    </citation>
    <scope>NUCLEOTIDE SEQUENCE [LARGE SCALE GENOMIC DNA]</scope>
    <source>
        <strain evidence="3 4">SAG 2043</strain>
    </source>
</reference>
<dbReference type="AlphaFoldDB" id="A0AAW1QG38"/>
<keyword evidence="4" id="KW-1185">Reference proteome</keyword>
<protein>
    <recommendedName>
        <fullName evidence="5">Secreted protein</fullName>
    </recommendedName>
</protein>
<evidence type="ECO:0000313" key="4">
    <source>
        <dbReference type="Proteomes" id="UP001489004"/>
    </source>
</evidence>
<gene>
    <name evidence="3" type="ORF">WJX72_009703</name>
</gene>
<proteinExistence type="predicted"/>
<evidence type="ECO:0008006" key="5">
    <source>
        <dbReference type="Google" id="ProtNLM"/>
    </source>
</evidence>
<dbReference type="EMBL" id="JALJOR010000003">
    <property type="protein sequence ID" value="KAK9820384.1"/>
    <property type="molecule type" value="Genomic_DNA"/>
</dbReference>
<accession>A0AAW1QG38</accession>
<feature type="region of interest" description="Disordered" evidence="1">
    <location>
        <begin position="41"/>
        <end position="60"/>
    </location>
</feature>
<keyword evidence="2" id="KW-0732">Signal</keyword>
<feature type="signal peptide" evidence="2">
    <location>
        <begin position="1"/>
        <end position="15"/>
    </location>
</feature>
<organism evidence="3 4">
    <name type="scientific">[Myrmecia] bisecta</name>
    <dbReference type="NCBI Taxonomy" id="41462"/>
    <lineage>
        <taxon>Eukaryota</taxon>
        <taxon>Viridiplantae</taxon>
        <taxon>Chlorophyta</taxon>
        <taxon>core chlorophytes</taxon>
        <taxon>Trebouxiophyceae</taxon>
        <taxon>Trebouxiales</taxon>
        <taxon>Trebouxiaceae</taxon>
        <taxon>Myrmecia</taxon>
    </lineage>
</organism>
<evidence type="ECO:0000256" key="1">
    <source>
        <dbReference type="SAM" id="MobiDB-lite"/>
    </source>
</evidence>
<sequence length="113" mass="12076">MGLELVVAAVAAVRGFFVTQACRLQVIAACQGAALLPRTHGEQHKRSQATGSGSGHAPHTWNNTYTHYKYRGESMLGEVGQLLPNGHSLILNCLTTSQSPDSRLPSPMRGHGL</sequence>
<dbReference type="Proteomes" id="UP001489004">
    <property type="component" value="Unassembled WGS sequence"/>
</dbReference>
<evidence type="ECO:0000313" key="3">
    <source>
        <dbReference type="EMBL" id="KAK9820384.1"/>
    </source>
</evidence>